<gene>
    <name evidence="2" type="ORF">S01H4_45633</name>
</gene>
<dbReference type="EMBL" id="BART01025421">
    <property type="protein sequence ID" value="GAH00692.1"/>
    <property type="molecule type" value="Genomic_DNA"/>
</dbReference>
<reference evidence="2" key="1">
    <citation type="journal article" date="2014" name="Front. Microbiol.">
        <title>High frequency of phylogenetically diverse reductive dehalogenase-homologous genes in deep subseafloor sedimentary metagenomes.</title>
        <authorList>
            <person name="Kawai M."/>
            <person name="Futagami T."/>
            <person name="Toyoda A."/>
            <person name="Takaki Y."/>
            <person name="Nishi S."/>
            <person name="Hori S."/>
            <person name="Arai W."/>
            <person name="Tsubouchi T."/>
            <person name="Morono Y."/>
            <person name="Uchiyama I."/>
            <person name="Ito T."/>
            <person name="Fujiyama A."/>
            <person name="Inagaki F."/>
            <person name="Takami H."/>
        </authorList>
    </citation>
    <scope>NUCLEOTIDE SEQUENCE</scope>
    <source>
        <strain evidence="2">Expedition CK06-06</strain>
    </source>
</reference>
<name>X1C0A8_9ZZZZ</name>
<evidence type="ECO:0000313" key="2">
    <source>
        <dbReference type="EMBL" id="GAH00692.1"/>
    </source>
</evidence>
<proteinExistence type="predicted"/>
<feature type="region of interest" description="Disordered" evidence="1">
    <location>
        <begin position="1"/>
        <end position="22"/>
    </location>
</feature>
<sequence>MSTATLEQMLPEPISNHPSVGNKMSINISDPLGAVRGEIAPNV</sequence>
<protein>
    <submittedName>
        <fullName evidence="2">Uncharacterized protein</fullName>
    </submittedName>
</protein>
<organism evidence="2">
    <name type="scientific">marine sediment metagenome</name>
    <dbReference type="NCBI Taxonomy" id="412755"/>
    <lineage>
        <taxon>unclassified sequences</taxon>
        <taxon>metagenomes</taxon>
        <taxon>ecological metagenomes</taxon>
    </lineage>
</organism>
<accession>X1C0A8</accession>
<evidence type="ECO:0000256" key="1">
    <source>
        <dbReference type="SAM" id="MobiDB-lite"/>
    </source>
</evidence>
<dbReference type="AlphaFoldDB" id="X1C0A8"/>
<comment type="caution">
    <text evidence="2">The sequence shown here is derived from an EMBL/GenBank/DDBJ whole genome shotgun (WGS) entry which is preliminary data.</text>
</comment>